<dbReference type="GeneID" id="108084896"/>
<sequence length="159" mass="18322">MSRIRVQRQMFILGDFVFAKIHGYRHWPARVLGRYGTVSKLKYRVFFYGTCDTAMVPSSHVFDFMKNKRHLGGRHEKHTVRNADFRSAMAEILRAIARPENDFAYYQVLAQAKDEGKTCVPYEMLPPATESESETASEEEDCEGFGRAGQRRADITHPK</sequence>
<evidence type="ECO:0000256" key="1">
    <source>
        <dbReference type="SAM" id="MobiDB-lite"/>
    </source>
</evidence>
<accession>A0A6P4JM82</accession>
<gene>
    <name evidence="4" type="primary">LOC108084896</name>
</gene>
<dbReference type="Proteomes" id="UP001652661">
    <property type="component" value="Chromosome 3R"/>
</dbReference>
<feature type="region of interest" description="Disordered" evidence="1">
    <location>
        <begin position="123"/>
        <end position="159"/>
    </location>
</feature>
<evidence type="ECO:0000313" key="4">
    <source>
        <dbReference type="RefSeq" id="XP_017036781.1"/>
    </source>
</evidence>
<evidence type="ECO:0000313" key="3">
    <source>
        <dbReference type="Proteomes" id="UP001652661"/>
    </source>
</evidence>
<dbReference type="PROSITE" id="PS50812">
    <property type="entry name" value="PWWP"/>
    <property type="match status" value="1"/>
</dbReference>
<dbReference type="PANTHER" id="PTHR12550">
    <property type="entry name" value="HEPATOMA-DERIVED GROWTH FACTOR-RELATED"/>
    <property type="match status" value="1"/>
</dbReference>
<dbReference type="SUPFAM" id="SSF63748">
    <property type="entry name" value="Tudor/PWWP/MBT"/>
    <property type="match status" value="1"/>
</dbReference>
<dbReference type="Pfam" id="PF00855">
    <property type="entry name" value="PWWP"/>
    <property type="match status" value="1"/>
</dbReference>
<reference evidence="4" key="1">
    <citation type="submission" date="2025-08" db="UniProtKB">
        <authorList>
            <consortium name="RefSeq"/>
        </authorList>
    </citation>
    <scope>IDENTIFICATION</scope>
    <source>
        <strain evidence="4">14028-0561.14</strain>
        <tissue evidence="4">Whole fly</tissue>
    </source>
</reference>
<dbReference type="InterPro" id="IPR000313">
    <property type="entry name" value="PWWP_dom"/>
</dbReference>
<protein>
    <submittedName>
        <fullName evidence="4">Hepatoma-derived growth factor-like</fullName>
    </submittedName>
</protein>
<dbReference type="PANTHER" id="PTHR12550:SF70">
    <property type="entry name" value="JIL-1 ANCHORING AND STABILIZING PROTEIN, ISOFORM A"/>
    <property type="match status" value="1"/>
</dbReference>
<feature type="compositionally biased region" description="Acidic residues" evidence="1">
    <location>
        <begin position="131"/>
        <end position="143"/>
    </location>
</feature>
<name>A0A6P4JM82_DROKI</name>
<keyword evidence="3" id="KW-1185">Reference proteome</keyword>
<dbReference type="RefSeq" id="XP_017036781.1">
    <property type="nucleotide sequence ID" value="XM_017181292.1"/>
</dbReference>
<dbReference type="OrthoDB" id="62853at2759"/>
<dbReference type="AlphaFoldDB" id="A0A6P4JM82"/>
<dbReference type="Gene3D" id="2.30.30.140">
    <property type="match status" value="1"/>
</dbReference>
<proteinExistence type="predicted"/>
<evidence type="ECO:0000259" key="2">
    <source>
        <dbReference type="PROSITE" id="PS50812"/>
    </source>
</evidence>
<dbReference type="SMART" id="SM00293">
    <property type="entry name" value="PWWP"/>
    <property type="match status" value="1"/>
</dbReference>
<dbReference type="OMA" id="FFYGTCD"/>
<organism evidence="3 4">
    <name type="scientific">Drosophila kikkawai</name>
    <name type="common">Fruit fly</name>
    <dbReference type="NCBI Taxonomy" id="30033"/>
    <lineage>
        <taxon>Eukaryota</taxon>
        <taxon>Metazoa</taxon>
        <taxon>Ecdysozoa</taxon>
        <taxon>Arthropoda</taxon>
        <taxon>Hexapoda</taxon>
        <taxon>Insecta</taxon>
        <taxon>Pterygota</taxon>
        <taxon>Neoptera</taxon>
        <taxon>Endopterygota</taxon>
        <taxon>Diptera</taxon>
        <taxon>Brachycera</taxon>
        <taxon>Muscomorpha</taxon>
        <taxon>Ephydroidea</taxon>
        <taxon>Drosophilidae</taxon>
        <taxon>Drosophila</taxon>
        <taxon>Sophophora</taxon>
    </lineage>
</organism>
<feature type="domain" description="PWWP" evidence="2">
    <location>
        <begin position="13"/>
        <end position="67"/>
    </location>
</feature>